<gene>
    <name evidence="1" type="ORF">NCTC10736_01515</name>
</gene>
<dbReference type="Pfam" id="PF20118">
    <property type="entry name" value="DUF6508"/>
    <property type="match status" value="1"/>
</dbReference>
<name>A0A1N6XV31_9GAMM</name>
<dbReference type="AlphaFoldDB" id="A0A1N6XV31"/>
<organism evidence="1 2">
    <name type="scientific">Shewanella morhuae</name>
    <dbReference type="NCBI Taxonomy" id="365591"/>
    <lineage>
        <taxon>Bacteria</taxon>
        <taxon>Pseudomonadati</taxon>
        <taxon>Pseudomonadota</taxon>
        <taxon>Gammaproteobacteria</taxon>
        <taxon>Alteromonadales</taxon>
        <taxon>Shewanellaceae</taxon>
        <taxon>Shewanella</taxon>
    </lineage>
</organism>
<dbReference type="Proteomes" id="UP000255061">
    <property type="component" value="Unassembled WGS sequence"/>
</dbReference>
<dbReference type="EMBL" id="UGYV01000001">
    <property type="protein sequence ID" value="SUI73129.1"/>
    <property type="molecule type" value="Genomic_DNA"/>
</dbReference>
<accession>A0A380A4D7</accession>
<evidence type="ECO:0000313" key="1">
    <source>
        <dbReference type="EMBL" id="SUI73129.1"/>
    </source>
</evidence>
<evidence type="ECO:0000313" key="2">
    <source>
        <dbReference type="Proteomes" id="UP000255061"/>
    </source>
</evidence>
<protein>
    <submittedName>
        <fullName evidence="1">Uncharacterized protein</fullName>
    </submittedName>
</protein>
<dbReference type="STRING" id="365591.SAMN05421840_10820"/>
<accession>A0A1N6XV31</accession>
<sequence>MATKTHGVFMGTLPRVTDCGLYTKYCQDFTAGETNVSHGRMLEFINDLTTEGWLLGNFNWDYWYNNSYLVAKPDYIRDATIAQCQLLLTAMTRLEVFSPGVLENMRRQGILLAIVERLQNLNVSKSPIPVELMAG</sequence>
<proteinExistence type="predicted"/>
<dbReference type="InterPro" id="IPR045425">
    <property type="entry name" value="DUF6508"/>
</dbReference>
<reference evidence="1 2" key="1">
    <citation type="submission" date="2018-06" db="EMBL/GenBank/DDBJ databases">
        <authorList>
            <consortium name="Pathogen Informatics"/>
            <person name="Doyle S."/>
        </authorList>
    </citation>
    <scope>NUCLEOTIDE SEQUENCE [LARGE SCALE GENOMIC DNA]</scope>
    <source>
        <strain evidence="1 2">NCTC10736</strain>
    </source>
</reference>